<evidence type="ECO:0000256" key="1">
    <source>
        <dbReference type="ARBA" id="ARBA00007768"/>
    </source>
</evidence>
<comment type="caution">
    <text evidence="4">The sequence shown here is derived from an EMBL/GenBank/DDBJ whole genome shotgun (WGS) entry which is preliminary data.</text>
</comment>
<dbReference type="PANTHER" id="PTHR12598:SF0">
    <property type="entry name" value="COPPER HOMEOSTASIS PROTEIN CUTC HOMOLOG"/>
    <property type="match status" value="1"/>
</dbReference>
<comment type="similarity">
    <text evidence="1">Belongs to the CutC family.</text>
</comment>
<dbReference type="Gene3D" id="3.40.50.1000">
    <property type="entry name" value="HAD superfamily/HAD-like"/>
    <property type="match status" value="1"/>
</dbReference>
<dbReference type="SUPFAM" id="SSF110395">
    <property type="entry name" value="CutC-like"/>
    <property type="match status" value="1"/>
</dbReference>
<dbReference type="EMBL" id="CALLCH030000001">
    <property type="protein sequence ID" value="CAI4210310.1"/>
    <property type="molecule type" value="Genomic_DNA"/>
</dbReference>
<protein>
    <recommendedName>
        <fullName evidence="2">Copper homeostasis protein cutC homolog</fullName>
    </recommendedName>
</protein>
<dbReference type="InterPro" id="IPR023214">
    <property type="entry name" value="HAD_sf"/>
</dbReference>
<sequence length="520" mass="56326">MGLNLNLSASINVFKLITRPYLCLPHCTVPTFTDLPIPLDSVLKQQGKKVDIRAVVLDKDDCFAIPDSNEVYQPYKQHFEALKKAYPGRRLLIVSNTSGATSWDPQRKMAQALEEETGIPVLTHSDKKPGCGSEVMEYFRKHPETGVTSPSQIAVVGDRLTTDIMMANMMGAWGFGSRTVLFLWLRKACTSARNAMIGYISSLVRGISTSFLPHLTLRTLSNSLSAYSTSSAPTWTMRAGLLDFLRPLNVDTIDGGSGPPIETTPLSVPGRRRRRRYRRSRAQAPRPLVPPRPSADSPRGPPAPAPRSPLPETKENDVVHLPAQLLDQEALDEHVQHHGARAVEPGIRGNVLRRRVERHVVPQWKWVGPAPTPAAAAGEEALRRQRQARYRSQALWLHFHRAFDSLLARPECASVQDHIDALLACGFDAVLTSGGPGNASDNLARLGDLIRAAAGRLDVLIGGGVRASGAAALLEAAGAANRVWLHSSCIGAGETDEVDAGEVAALVEVIGEAVLGSKQG</sequence>
<dbReference type="OrthoDB" id="198652at2759"/>
<gene>
    <name evidence="4" type="ORF">PPNO1_LOCUS114</name>
</gene>
<feature type="region of interest" description="Disordered" evidence="3">
    <location>
        <begin position="253"/>
        <end position="313"/>
    </location>
</feature>
<dbReference type="InterPro" id="IPR010021">
    <property type="entry name" value="PGPP1/Gep4"/>
</dbReference>
<organism evidence="4 5">
    <name type="scientific">Parascedosporium putredinis</name>
    <dbReference type="NCBI Taxonomy" id="1442378"/>
    <lineage>
        <taxon>Eukaryota</taxon>
        <taxon>Fungi</taxon>
        <taxon>Dikarya</taxon>
        <taxon>Ascomycota</taxon>
        <taxon>Pezizomycotina</taxon>
        <taxon>Sordariomycetes</taxon>
        <taxon>Hypocreomycetidae</taxon>
        <taxon>Microascales</taxon>
        <taxon>Microascaceae</taxon>
        <taxon>Parascedosporium</taxon>
    </lineage>
</organism>
<dbReference type="Pfam" id="PF03932">
    <property type="entry name" value="CutC"/>
    <property type="match status" value="1"/>
</dbReference>
<evidence type="ECO:0000256" key="3">
    <source>
        <dbReference type="SAM" id="MobiDB-lite"/>
    </source>
</evidence>
<name>A0A9P1GUJ6_9PEZI</name>
<dbReference type="Gene3D" id="3.20.20.380">
    <property type="entry name" value="Copper homeostasis (CutC) domain"/>
    <property type="match status" value="1"/>
</dbReference>
<evidence type="ECO:0000256" key="2">
    <source>
        <dbReference type="ARBA" id="ARBA00019014"/>
    </source>
</evidence>
<dbReference type="NCBIfam" id="TIGR01668">
    <property type="entry name" value="YqeG_hyp_ppase"/>
    <property type="match status" value="1"/>
</dbReference>
<evidence type="ECO:0000313" key="5">
    <source>
        <dbReference type="Proteomes" id="UP000838763"/>
    </source>
</evidence>
<dbReference type="GO" id="GO:0005507">
    <property type="term" value="F:copper ion binding"/>
    <property type="evidence" value="ECO:0007669"/>
    <property type="project" value="TreeGrafter"/>
</dbReference>
<reference evidence="4" key="1">
    <citation type="submission" date="2022-11" db="EMBL/GenBank/DDBJ databases">
        <authorList>
            <person name="Scott C."/>
            <person name="Bruce N."/>
        </authorList>
    </citation>
    <scope>NUCLEOTIDE SEQUENCE</scope>
</reference>
<dbReference type="PANTHER" id="PTHR12598">
    <property type="entry name" value="COPPER HOMEOSTASIS PROTEIN CUTC"/>
    <property type="match status" value="1"/>
</dbReference>
<accession>A0A9P1GUJ6</accession>
<evidence type="ECO:0000313" key="4">
    <source>
        <dbReference type="EMBL" id="CAI4210310.1"/>
    </source>
</evidence>
<dbReference type="AlphaFoldDB" id="A0A9P1GUJ6"/>
<feature type="compositionally biased region" description="Pro residues" evidence="3">
    <location>
        <begin position="287"/>
        <end position="309"/>
    </location>
</feature>
<dbReference type="GO" id="GO:0008962">
    <property type="term" value="F:phosphatidylglycerophosphatase activity"/>
    <property type="evidence" value="ECO:0007669"/>
    <property type="project" value="InterPro"/>
</dbReference>
<dbReference type="InterPro" id="IPR027706">
    <property type="entry name" value="PGP_Pase"/>
</dbReference>
<dbReference type="SUPFAM" id="SSF56784">
    <property type="entry name" value="HAD-like"/>
    <property type="match status" value="1"/>
</dbReference>
<dbReference type="InterPro" id="IPR036412">
    <property type="entry name" value="HAD-like_sf"/>
</dbReference>
<dbReference type="InterPro" id="IPR005627">
    <property type="entry name" value="CutC-like"/>
</dbReference>
<dbReference type="InterPro" id="IPR036822">
    <property type="entry name" value="CutC-like_dom_sf"/>
</dbReference>
<keyword evidence="5" id="KW-1185">Reference proteome</keyword>
<feature type="compositionally biased region" description="Basic residues" evidence="3">
    <location>
        <begin position="270"/>
        <end position="281"/>
    </location>
</feature>
<proteinExistence type="inferred from homology"/>
<dbReference type="Pfam" id="PF09419">
    <property type="entry name" value="PGP_phosphatase"/>
    <property type="match status" value="1"/>
</dbReference>
<dbReference type="Proteomes" id="UP000838763">
    <property type="component" value="Unassembled WGS sequence"/>
</dbReference>